<reference evidence="2" key="1">
    <citation type="submission" date="2023-04" db="EMBL/GenBank/DDBJ databases">
        <authorList>
            <consortium name="ELIXIR-Norway"/>
        </authorList>
    </citation>
    <scope>NUCLEOTIDE SEQUENCE [LARGE SCALE GENOMIC DNA]</scope>
</reference>
<sequence length="144" mass="16024">MIAPLLLSCCSCLLALGCGVSFPMGSNLLLSVVVLQQVATSQKTRARLSTLPSSLLYYCIRIWVKGHSDRNNFISDTRENPLHTHGQGESDRASVVRCYYLETLGEGYTGIICSIFAYSFISNFKMFSKMFSTSVLFFLCPHTE</sequence>
<proteinExistence type="predicted"/>
<feature type="chain" id="PRO_5045469707" description="Secreted protein" evidence="1">
    <location>
        <begin position="20"/>
        <end position="144"/>
    </location>
</feature>
<keyword evidence="1" id="KW-0732">Signal</keyword>
<organism evidence="2 3">
    <name type="scientific">Rangifer tarandus platyrhynchus</name>
    <name type="common">Svalbard reindeer</name>
    <dbReference type="NCBI Taxonomy" id="3082113"/>
    <lineage>
        <taxon>Eukaryota</taxon>
        <taxon>Metazoa</taxon>
        <taxon>Chordata</taxon>
        <taxon>Craniata</taxon>
        <taxon>Vertebrata</taxon>
        <taxon>Euteleostomi</taxon>
        <taxon>Mammalia</taxon>
        <taxon>Eutheria</taxon>
        <taxon>Laurasiatheria</taxon>
        <taxon>Artiodactyla</taxon>
        <taxon>Ruminantia</taxon>
        <taxon>Pecora</taxon>
        <taxon>Cervidae</taxon>
        <taxon>Odocoileinae</taxon>
        <taxon>Rangifer</taxon>
    </lineage>
</organism>
<evidence type="ECO:0008006" key="4">
    <source>
        <dbReference type="Google" id="ProtNLM"/>
    </source>
</evidence>
<evidence type="ECO:0000256" key="1">
    <source>
        <dbReference type="SAM" id="SignalP"/>
    </source>
</evidence>
<name>A0ABN8ZSX9_RANTA</name>
<evidence type="ECO:0000313" key="3">
    <source>
        <dbReference type="Proteomes" id="UP001176941"/>
    </source>
</evidence>
<evidence type="ECO:0000313" key="2">
    <source>
        <dbReference type="EMBL" id="CAI9175306.1"/>
    </source>
</evidence>
<keyword evidence="3" id="KW-1185">Reference proteome</keyword>
<protein>
    <recommendedName>
        <fullName evidence="4">Secreted protein</fullName>
    </recommendedName>
</protein>
<dbReference type="Proteomes" id="UP001176941">
    <property type="component" value="Chromosome 5"/>
</dbReference>
<feature type="signal peptide" evidence="1">
    <location>
        <begin position="1"/>
        <end position="19"/>
    </location>
</feature>
<accession>A0ABN8ZSX9</accession>
<gene>
    <name evidence="2" type="ORF">MRATA1EN1_LOCUS24268</name>
</gene>
<dbReference type="EMBL" id="OX459941">
    <property type="protein sequence ID" value="CAI9175306.1"/>
    <property type="molecule type" value="Genomic_DNA"/>
</dbReference>